<protein>
    <submittedName>
        <fullName evidence="2">Uncharacterized protein</fullName>
    </submittedName>
</protein>
<evidence type="ECO:0000313" key="3">
    <source>
        <dbReference type="Proteomes" id="UP000479710"/>
    </source>
</evidence>
<feature type="region of interest" description="Disordered" evidence="1">
    <location>
        <begin position="56"/>
        <end position="104"/>
    </location>
</feature>
<accession>A0A6G1F4B9</accession>
<keyword evidence="3" id="KW-1185">Reference proteome</keyword>
<dbReference type="AlphaFoldDB" id="A0A6G1F4B9"/>
<comment type="caution">
    <text evidence="2">The sequence shown here is derived from an EMBL/GenBank/DDBJ whole genome shotgun (WGS) entry which is preliminary data.</text>
</comment>
<reference evidence="2 3" key="1">
    <citation type="submission" date="2019-11" db="EMBL/GenBank/DDBJ databases">
        <title>Whole genome sequence of Oryza granulata.</title>
        <authorList>
            <person name="Li W."/>
        </authorList>
    </citation>
    <scope>NUCLEOTIDE SEQUENCE [LARGE SCALE GENOMIC DNA]</scope>
    <source>
        <strain evidence="3">cv. Menghai</strain>
        <tissue evidence="2">Leaf</tissue>
    </source>
</reference>
<dbReference type="Proteomes" id="UP000479710">
    <property type="component" value="Unassembled WGS sequence"/>
</dbReference>
<sequence length="104" mass="11468">MAYSAIIAHKEINTSNNGTWRLVFDKEAYQFWFEQTTGGPEPYRAHGGASAWRCPAGRRHQPDEVDHASRLPSRRISDSTTGGHRLSAARRGSMPGVSLAARST</sequence>
<evidence type="ECO:0000256" key="1">
    <source>
        <dbReference type="SAM" id="MobiDB-lite"/>
    </source>
</evidence>
<gene>
    <name evidence="2" type="ORF">E2562_005743</name>
</gene>
<name>A0A6G1F4B9_9ORYZ</name>
<feature type="compositionally biased region" description="Basic and acidic residues" evidence="1">
    <location>
        <begin position="60"/>
        <end position="69"/>
    </location>
</feature>
<evidence type="ECO:0000313" key="2">
    <source>
        <dbReference type="EMBL" id="KAF0931758.1"/>
    </source>
</evidence>
<proteinExistence type="predicted"/>
<organism evidence="2 3">
    <name type="scientific">Oryza meyeriana var. granulata</name>
    <dbReference type="NCBI Taxonomy" id="110450"/>
    <lineage>
        <taxon>Eukaryota</taxon>
        <taxon>Viridiplantae</taxon>
        <taxon>Streptophyta</taxon>
        <taxon>Embryophyta</taxon>
        <taxon>Tracheophyta</taxon>
        <taxon>Spermatophyta</taxon>
        <taxon>Magnoliopsida</taxon>
        <taxon>Liliopsida</taxon>
        <taxon>Poales</taxon>
        <taxon>Poaceae</taxon>
        <taxon>BOP clade</taxon>
        <taxon>Oryzoideae</taxon>
        <taxon>Oryzeae</taxon>
        <taxon>Oryzinae</taxon>
        <taxon>Oryza</taxon>
        <taxon>Oryza meyeriana</taxon>
    </lineage>
</organism>
<dbReference type="EMBL" id="SPHZ02000001">
    <property type="protein sequence ID" value="KAF0931758.1"/>
    <property type="molecule type" value="Genomic_DNA"/>
</dbReference>